<dbReference type="RefSeq" id="WP_062997935.1">
    <property type="nucleotide sequence ID" value="NZ_BMMH01000005.1"/>
</dbReference>
<keyword evidence="2" id="KW-1185">Reference proteome</keyword>
<accession>A0A917RJN3</accession>
<dbReference type="AlphaFoldDB" id="A0A917RJN3"/>
<dbReference type="Proteomes" id="UP000638263">
    <property type="component" value="Unassembled WGS sequence"/>
</dbReference>
<reference evidence="1" key="1">
    <citation type="journal article" date="2014" name="Int. J. Syst. Evol. Microbiol.">
        <title>Complete genome sequence of Corynebacterium casei LMG S-19264T (=DSM 44701T), isolated from a smear-ripened cheese.</title>
        <authorList>
            <consortium name="US DOE Joint Genome Institute (JGI-PGF)"/>
            <person name="Walter F."/>
            <person name="Albersmeier A."/>
            <person name="Kalinowski J."/>
            <person name="Ruckert C."/>
        </authorList>
    </citation>
    <scope>NUCLEOTIDE SEQUENCE</scope>
    <source>
        <strain evidence="1">CGMCC 4.3508</strain>
    </source>
</reference>
<protein>
    <recommendedName>
        <fullName evidence="3">DUF3263 domain-containing protein</fullName>
    </recommendedName>
</protein>
<evidence type="ECO:0000313" key="2">
    <source>
        <dbReference type="Proteomes" id="UP000638263"/>
    </source>
</evidence>
<name>A0A917RJN3_9NOCA</name>
<comment type="caution">
    <text evidence="1">The sequence shown here is derived from an EMBL/GenBank/DDBJ whole genome shotgun (WGS) entry which is preliminary data.</text>
</comment>
<proteinExistence type="predicted"/>
<dbReference type="EMBL" id="BMMH01000005">
    <property type="protein sequence ID" value="GGL11769.1"/>
    <property type="molecule type" value="Genomic_DNA"/>
</dbReference>
<organism evidence="1 2">
    <name type="scientific">Nocardia jinanensis</name>
    <dbReference type="NCBI Taxonomy" id="382504"/>
    <lineage>
        <taxon>Bacteria</taxon>
        <taxon>Bacillati</taxon>
        <taxon>Actinomycetota</taxon>
        <taxon>Actinomycetes</taxon>
        <taxon>Mycobacteriales</taxon>
        <taxon>Nocardiaceae</taxon>
        <taxon>Nocardia</taxon>
    </lineage>
</organism>
<sequence length="88" mass="10568">MNDDDRMLAFAVKWRHWNGGPAEDIFVEFGIETGPFFRRLRGILADRRRNTLPRELTEHLWRICDKRLRVSATTRVDRPHPQRISIQR</sequence>
<gene>
    <name evidence="1" type="ORF">GCM10011588_27690</name>
</gene>
<reference evidence="1" key="2">
    <citation type="submission" date="2020-09" db="EMBL/GenBank/DDBJ databases">
        <authorList>
            <person name="Sun Q."/>
            <person name="Zhou Y."/>
        </authorList>
    </citation>
    <scope>NUCLEOTIDE SEQUENCE</scope>
    <source>
        <strain evidence="1">CGMCC 4.3508</strain>
    </source>
</reference>
<evidence type="ECO:0000313" key="1">
    <source>
        <dbReference type="EMBL" id="GGL11769.1"/>
    </source>
</evidence>
<evidence type="ECO:0008006" key="3">
    <source>
        <dbReference type="Google" id="ProtNLM"/>
    </source>
</evidence>